<name>A0A133U5Z9_9EURY</name>
<dbReference type="Proteomes" id="UP000070184">
    <property type="component" value="Unassembled WGS sequence"/>
</dbReference>
<reference evidence="1 2" key="1">
    <citation type="journal article" date="2016" name="Sci. Rep.">
        <title>Metabolic traits of an uncultured archaeal lineage -MSBL1- from brine pools of the Red Sea.</title>
        <authorList>
            <person name="Mwirichia R."/>
            <person name="Alam I."/>
            <person name="Rashid M."/>
            <person name="Vinu M."/>
            <person name="Ba-Alawi W."/>
            <person name="Anthony Kamau A."/>
            <person name="Kamanda Ngugi D."/>
            <person name="Goker M."/>
            <person name="Klenk H.P."/>
            <person name="Bajic V."/>
            <person name="Stingl U."/>
        </authorList>
    </citation>
    <scope>NUCLEOTIDE SEQUENCE [LARGE SCALE GENOMIC DNA]</scope>
    <source>
        <strain evidence="1">SCGC-AAA259B11</strain>
    </source>
</reference>
<keyword evidence="2" id="KW-1185">Reference proteome</keyword>
<accession>A0A133U5Z9</accession>
<protein>
    <submittedName>
        <fullName evidence="1">Uncharacterized protein</fullName>
    </submittedName>
</protein>
<dbReference type="EMBL" id="LHXK01000028">
    <property type="protein sequence ID" value="KXA89624.1"/>
    <property type="molecule type" value="Genomic_DNA"/>
</dbReference>
<gene>
    <name evidence="1" type="ORF">AKJ61_02495</name>
</gene>
<organism evidence="1 2">
    <name type="scientific">candidate division MSBL1 archaeon SCGC-AAA259B11</name>
    <dbReference type="NCBI Taxonomy" id="1698260"/>
    <lineage>
        <taxon>Archaea</taxon>
        <taxon>Methanobacteriati</taxon>
        <taxon>Methanobacteriota</taxon>
        <taxon>candidate division MSBL1</taxon>
    </lineage>
</organism>
<dbReference type="AlphaFoldDB" id="A0A133U5Z9"/>
<comment type="caution">
    <text evidence="1">The sequence shown here is derived from an EMBL/GenBank/DDBJ whole genome shotgun (WGS) entry which is preliminary data.</text>
</comment>
<proteinExistence type="predicted"/>
<evidence type="ECO:0000313" key="2">
    <source>
        <dbReference type="Proteomes" id="UP000070184"/>
    </source>
</evidence>
<evidence type="ECO:0000313" key="1">
    <source>
        <dbReference type="EMBL" id="KXA89624.1"/>
    </source>
</evidence>
<sequence length="96" mass="11222">MVKRVSKTQPKELVKPVASEMTSFLKNGTINPDFVEKNLEFKGIDRIQDLESILRIHFVLSEEVVEFLEKLPERVRRIKTESQKQEIRRKGEIRGG</sequence>